<evidence type="ECO:0000313" key="2">
    <source>
        <dbReference type="EMBL" id="GBD53040.1"/>
    </source>
</evidence>
<gene>
    <name evidence="2" type="primary">ycf20</name>
    <name evidence="2" type="ORF">BGM30_21330</name>
</gene>
<proteinExistence type="inferred from homology"/>
<evidence type="ECO:0000256" key="1">
    <source>
        <dbReference type="ARBA" id="ARBA00009846"/>
    </source>
</evidence>
<accession>A0A2H6BS82</accession>
<name>A0A2H6BS82_MICAE</name>
<comment type="caution">
    <text evidence="2">The sequence shown here is derived from an EMBL/GenBank/DDBJ whole genome shotgun (WGS) entry which is preliminary data.</text>
</comment>
<sequence>MTMQRTRLSTLANVTSSRFNSFFGNPWRRISLQIICVLFGVFSGQAIVTTAGQTAQWDVTAAGLLLLFTEATSRIVYRKSSQAKPAPILRESFNLLKIGITYSLFLEAFKIGS</sequence>
<dbReference type="Proteomes" id="UP000236321">
    <property type="component" value="Unassembled WGS sequence"/>
</dbReference>
<dbReference type="PANTHER" id="PTHR33787:SF5">
    <property type="entry name" value="YCF20-LIKE PROTEIN"/>
    <property type="match status" value="1"/>
</dbReference>
<dbReference type="InterPro" id="IPR007572">
    <property type="entry name" value="Uncharacterised_Ycf20"/>
</dbReference>
<dbReference type="AlphaFoldDB" id="A0A2H6BS82"/>
<organism evidence="2 3">
    <name type="scientific">Microcystis aeruginosa NIES-298</name>
    <dbReference type="NCBI Taxonomy" id="449468"/>
    <lineage>
        <taxon>Bacteria</taxon>
        <taxon>Bacillati</taxon>
        <taxon>Cyanobacteriota</taxon>
        <taxon>Cyanophyceae</taxon>
        <taxon>Oscillatoriophycideae</taxon>
        <taxon>Chroococcales</taxon>
        <taxon>Microcystaceae</taxon>
        <taxon>Microcystis</taxon>
    </lineage>
</organism>
<reference evidence="3" key="1">
    <citation type="submission" date="2017-12" db="EMBL/GenBank/DDBJ databases">
        <title>Improved Draft Genome Sequence of Microcystis aeruginosa NIES-298, a Microcystin-Producing Cyanobacterium from Lake Kasumigaura, Japan.</title>
        <authorList>
            <person name="Yamaguchi H."/>
            <person name="Suzuki S."/>
            <person name="Kawachi M."/>
        </authorList>
    </citation>
    <scope>NUCLEOTIDE SEQUENCE [LARGE SCALE GENOMIC DNA]</scope>
    <source>
        <strain evidence="3">NIES-298</strain>
    </source>
</reference>
<comment type="similarity">
    <text evidence="1">Belongs to the ycf20 family.</text>
</comment>
<dbReference type="EMBL" id="BEYQ01000006">
    <property type="protein sequence ID" value="GBD53040.1"/>
    <property type="molecule type" value="Genomic_DNA"/>
</dbReference>
<dbReference type="Pfam" id="PF04483">
    <property type="entry name" value="DUF565"/>
    <property type="match status" value="1"/>
</dbReference>
<dbReference type="PANTHER" id="PTHR33787">
    <property type="match status" value="1"/>
</dbReference>
<evidence type="ECO:0000313" key="3">
    <source>
        <dbReference type="Proteomes" id="UP000236321"/>
    </source>
</evidence>
<protein>
    <submittedName>
        <fullName evidence="2">Uncharacterized protein</fullName>
    </submittedName>
</protein>
<dbReference type="RefSeq" id="WP_002753579.1">
    <property type="nucleotide sequence ID" value="NZ_BEIU01000001.1"/>
</dbReference>